<keyword evidence="13" id="KW-0175">Coiled coil</keyword>
<gene>
    <name evidence="15" type="ORF">AAHA92_20295</name>
</gene>
<evidence type="ECO:0000256" key="9">
    <source>
        <dbReference type="ARBA" id="ARBA00023242"/>
    </source>
</evidence>
<keyword evidence="6" id="KW-0238">DNA-binding</keyword>
<keyword evidence="3" id="KW-0597">Phosphoprotein</keyword>
<evidence type="ECO:0000256" key="12">
    <source>
        <dbReference type="RuleBase" id="RU004020"/>
    </source>
</evidence>
<dbReference type="InterPro" id="IPR036388">
    <property type="entry name" value="WH-like_DNA-bd_sf"/>
</dbReference>
<dbReference type="GO" id="GO:0005634">
    <property type="term" value="C:nucleus"/>
    <property type="evidence" value="ECO:0007669"/>
    <property type="project" value="UniProtKB-SubCell"/>
</dbReference>
<evidence type="ECO:0000256" key="11">
    <source>
        <dbReference type="ARBA" id="ARBA00081483"/>
    </source>
</evidence>
<evidence type="ECO:0000256" key="7">
    <source>
        <dbReference type="ARBA" id="ARBA00023159"/>
    </source>
</evidence>
<keyword evidence="8" id="KW-0804">Transcription</keyword>
<evidence type="ECO:0000256" key="10">
    <source>
        <dbReference type="ARBA" id="ARBA00055747"/>
    </source>
</evidence>
<evidence type="ECO:0000259" key="14">
    <source>
        <dbReference type="PROSITE" id="PS00434"/>
    </source>
</evidence>
<dbReference type="InterPro" id="IPR000232">
    <property type="entry name" value="HSF_DNA-bd"/>
</dbReference>
<dbReference type="GO" id="GO:0003677">
    <property type="term" value="F:DNA binding"/>
    <property type="evidence" value="ECO:0007669"/>
    <property type="project" value="UniProtKB-KW"/>
</dbReference>
<dbReference type="SMART" id="SM00415">
    <property type="entry name" value="HSF"/>
    <property type="match status" value="1"/>
</dbReference>
<comment type="subcellular location">
    <subcellularLocation>
        <location evidence="1">Nucleus</location>
    </subcellularLocation>
</comment>
<keyword evidence="7" id="KW-0010">Activator</keyword>
<comment type="function">
    <text evidence="10">DNA-binding protein that specifically binds heat shock promoter elements (HSE) and activates transcription.</text>
</comment>
<dbReference type="Gene3D" id="1.10.10.10">
    <property type="entry name" value="Winged helix-like DNA-binding domain superfamily/Winged helix DNA-binding domain"/>
    <property type="match status" value="1"/>
</dbReference>
<evidence type="ECO:0000256" key="4">
    <source>
        <dbReference type="ARBA" id="ARBA00023015"/>
    </source>
</evidence>
<dbReference type="InterPro" id="IPR036390">
    <property type="entry name" value="WH_DNA-bd_sf"/>
</dbReference>
<evidence type="ECO:0000256" key="2">
    <source>
        <dbReference type="ARBA" id="ARBA00006403"/>
    </source>
</evidence>
<keyword evidence="5" id="KW-0346">Stress response</keyword>
<evidence type="ECO:0000256" key="3">
    <source>
        <dbReference type="ARBA" id="ARBA00022553"/>
    </source>
</evidence>
<dbReference type="GO" id="GO:0016491">
    <property type="term" value="F:oxidoreductase activity"/>
    <property type="evidence" value="ECO:0007669"/>
    <property type="project" value="UniProtKB-KW"/>
</dbReference>
<comment type="caution">
    <text evidence="15">The sequence shown here is derived from an EMBL/GenBank/DDBJ whole genome shotgun (WGS) entry which is preliminary data.</text>
</comment>
<dbReference type="PROSITE" id="PS00434">
    <property type="entry name" value="HSF_DOMAIN"/>
    <property type="match status" value="1"/>
</dbReference>
<evidence type="ECO:0000313" key="15">
    <source>
        <dbReference type="EMBL" id="KAL1543303.1"/>
    </source>
</evidence>
<feature type="domain" description="HSF-type DNA-binding" evidence="14">
    <location>
        <begin position="62"/>
        <end position="86"/>
    </location>
</feature>
<dbReference type="PANTHER" id="PTHR10015:SF334">
    <property type="entry name" value="HEAT STRESS TRANSCRIPTION FACTOR A-6B"/>
    <property type="match status" value="1"/>
</dbReference>
<organism evidence="15 16">
    <name type="scientific">Salvia divinorum</name>
    <name type="common">Maria pastora</name>
    <name type="synonym">Diviner's sage</name>
    <dbReference type="NCBI Taxonomy" id="28513"/>
    <lineage>
        <taxon>Eukaryota</taxon>
        <taxon>Viridiplantae</taxon>
        <taxon>Streptophyta</taxon>
        <taxon>Embryophyta</taxon>
        <taxon>Tracheophyta</taxon>
        <taxon>Spermatophyta</taxon>
        <taxon>Magnoliopsida</taxon>
        <taxon>eudicotyledons</taxon>
        <taxon>Gunneridae</taxon>
        <taxon>Pentapetalae</taxon>
        <taxon>asterids</taxon>
        <taxon>lamiids</taxon>
        <taxon>Lamiales</taxon>
        <taxon>Lamiaceae</taxon>
        <taxon>Nepetoideae</taxon>
        <taxon>Mentheae</taxon>
        <taxon>Salviinae</taxon>
        <taxon>Salvia</taxon>
        <taxon>Salvia subgen. Calosphace</taxon>
    </lineage>
</organism>
<evidence type="ECO:0000256" key="8">
    <source>
        <dbReference type="ARBA" id="ARBA00023163"/>
    </source>
</evidence>
<evidence type="ECO:0000256" key="6">
    <source>
        <dbReference type="ARBA" id="ARBA00023125"/>
    </source>
</evidence>
<evidence type="ECO:0000256" key="5">
    <source>
        <dbReference type="ARBA" id="ARBA00023016"/>
    </source>
</evidence>
<evidence type="ECO:0000256" key="13">
    <source>
        <dbReference type="SAM" id="Coils"/>
    </source>
</evidence>
<dbReference type="AlphaFoldDB" id="A0ABD1GJQ3"/>
<protein>
    <recommendedName>
        <fullName evidence="11">Heat stress transcription factor</fullName>
    </recommendedName>
</protein>
<accession>A0ABD1GJQ3</accession>
<sequence length="319" mass="36739">MYSDVAEIPQPIEGLHENGPPPFLSKTYDLVEDKDTNEIVSWSRGNNSFIVWDPQNFAINLLPRCFKHNNFSSFVRQLNTYGFRKVDPDKWEFAHEGFLKGQRHLLKNIKRRKSTTTSTGNNSSIASQGCLEVGSFGLDGEIERLKRDKHVLSMEVVKLRQQQQQTSSDLREMELRLKGHEAKQQQTMTFLARAIKSPAFLQQMKEAMGTRKMKKVKRIDGAAFGVEELGLDQVDNHEFVADEKLCVKLEPQEFGGFDHVEFETLPMASMIVEEQIRHRDDYEEHHHVDVEKPLDEGFWGDLINGAFEDEIDNFVLDDP</sequence>
<dbReference type="SUPFAM" id="SSF46785">
    <property type="entry name" value="Winged helix' DNA-binding domain"/>
    <property type="match status" value="1"/>
</dbReference>
<comment type="similarity">
    <text evidence="2 12">Belongs to the HSF family.</text>
</comment>
<dbReference type="Proteomes" id="UP001567538">
    <property type="component" value="Unassembled WGS sequence"/>
</dbReference>
<feature type="coiled-coil region" evidence="13">
    <location>
        <begin position="142"/>
        <end position="176"/>
    </location>
</feature>
<dbReference type="FunFam" id="1.10.10.10:FF:000057">
    <property type="entry name" value="Heat shock transcription factor 1"/>
    <property type="match status" value="1"/>
</dbReference>
<keyword evidence="16" id="KW-1185">Reference proteome</keyword>
<keyword evidence="15" id="KW-0560">Oxidoreductase</keyword>
<evidence type="ECO:0000313" key="16">
    <source>
        <dbReference type="Proteomes" id="UP001567538"/>
    </source>
</evidence>
<dbReference type="PRINTS" id="PR00056">
    <property type="entry name" value="HSFDOMAIN"/>
</dbReference>
<dbReference type="Pfam" id="PF00447">
    <property type="entry name" value="HSF_DNA-bind"/>
    <property type="match status" value="1"/>
</dbReference>
<dbReference type="PANTHER" id="PTHR10015">
    <property type="entry name" value="HEAT SHOCK TRANSCRIPTION FACTOR"/>
    <property type="match status" value="1"/>
</dbReference>
<dbReference type="EMBL" id="JBEAFC010000008">
    <property type="protein sequence ID" value="KAL1543303.1"/>
    <property type="molecule type" value="Genomic_DNA"/>
</dbReference>
<reference evidence="15 16" key="1">
    <citation type="submission" date="2024-06" db="EMBL/GenBank/DDBJ databases">
        <title>A chromosome level genome sequence of Diviner's sage (Salvia divinorum).</title>
        <authorList>
            <person name="Ford S.A."/>
            <person name="Ro D.-K."/>
            <person name="Ness R.W."/>
            <person name="Phillips M.A."/>
        </authorList>
    </citation>
    <scope>NUCLEOTIDE SEQUENCE [LARGE SCALE GENOMIC DNA]</scope>
    <source>
        <strain evidence="15">SAF-2024a</strain>
        <tissue evidence="15">Leaf</tissue>
    </source>
</reference>
<keyword evidence="4" id="KW-0805">Transcription regulation</keyword>
<name>A0ABD1GJQ3_SALDI</name>
<evidence type="ECO:0000256" key="1">
    <source>
        <dbReference type="ARBA" id="ARBA00004123"/>
    </source>
</evidence>
<proteinExistence type="inferred from homology"/>
<keyword evidence="9" id="KW-0539">Nucleus</keyword>